<dbReference type="Pfam" id="PF05974">
    <property type="entry name" value="DUF892"/>
    <property type="match status" value="1"/>
</dbReference>
<dbReference type="EMBL" id="RKLT01000010">
    <property type="protein sequence ID" value="MBX0296739.1"/>
    <property type="molecule type" value="Genomic_DNA"/>
</dbReference>
<dbReference type="RefSeq" id="WP_220581329.1">
    <property type="nucleotide sequence ID" value="NZ_RKLT01000010.1"/>
</dbReference>
<dbReference type="InterPro" id="IPR047114">
    <property type="entry name" value="YciF"/>
</dbReference>
<dbReference type="SUPFAM" id="SSF47240">
    <property type="entry name" value="Ferritin-like"/>
    <property type="match status" value="1"/>
</dbReference>
<dbReference type="PANTHER" id="PTHR30565">
    <property type="entry name" value="PROTEIN YCIF"/>
    <property type="match status" value="1"/>
</dbReference>
<organism evidence="2 3">
    <name type="scientific">Haloarcula nitratireducens</name>
    <dbReference type="NCBI Taxonomy" id="2487749"/>
    <lineage>
        <taxon>Archaea</taxon>
        <taxon>Methanobacteriati</taxon>
        <taxon>Methanobacteriota</taxon>
        <taxon>Stenosarchaea group</taxon>
        <taxon>Halobacteria</taxon>
        <taxon>Halobacteriales</taxon>
        <taxon>Haloarculaceae</taxon>
        <taxon>Haloarcula</taxon>
    </lineage>
</organism>
<dbReference type="InterPro" id="IPR010287">
    <property type="entry name" value="DUF892_YciF-like"/>
</dbReference>
<accession>A0AAW4PFL1</accession>
<evidence type="ECO:0000313" key="2">
    <source>
        <dbReference type="EMBL" id="MBX0296739.1"/>
    </source>
</evidence>
<name>A0AAW4PFL1_9EURY</name>
<dbReference type="Proteomes" id="UP001430455">
    <property type="component" value="Unassembled WGS sequence"/>
</dbReference>
<evidence type="ECO:0000256" key="1">
    <source>
        <dbReference type="SAM" id="MobiDB-lite"/>
    </source>
</evidence>
<gene>
    <name evidence="2" type="ORF">EGH23_17825</name>
</gene>
<sequence>MTTDSTEELLVEGVQELYYTEQQLVDALETLADQTEYEAAQQAFSEHRDETQGHVERLEDVFEAIGEEPQTKEERVVDALIEEHEQFAQENDGEMLDRYNISVGQKTEHYEIAAYGNVTSLAGKAGYDEAADLLEETLREEEDALEELSQAGEQFDQSKVES</sequence>
<proteinExistence type="predicted"/>
<dbReference type="Gene3D" id="1.20.1260.10">
    <property type="match status" value="1"/>
</dbReference>
<feature type="region of interest" description="Disordered" evidence="1">
    <location>
        <begin position="138"/>
        <end position="162"/>
    </location>
</feature>
<comment type="caution">
    <text evidence="2">The sequence shown here is derived from an EMBL/GenBank/DDBJ whole genome shotgun (WGS) entry which is preliminary data.</text>
</comment>
<reference evidence="2 3" key="1">
    <citation type="submission" date="2021-06" db="EMBL/GenBank/DDBJ databases">
        <title>Halomicroarcula sp. a new haloarchaeum isolated from saline soil.</title>
        <authorList>
            <person name="Duran-Viseras A."/>
            <person name="Sanchez-Porro C."/>
            <person name="Ventosa A."/>
        </authorList>
    </citation>
    <scope>NUCLEOTIDE SEQUENCE [LARGE SCALE GENOMIC DNA]</scope>
    <source>
        <strain evidence="2 3">F27</strain>
    </source>
</reference>
<dbReference type="AlphaFoldDB" id="A0AAW4PFL1"/>
<protein>
    <submittedName>
        <fullName evidence="2">DUF892 family protein</fullName>
    </submittedName>
</protein>
<evidence type="ECO:0000313" key="3">
    <source>
        <dbReference type="Proteomes" id="UP001430455"/>
    </source>
</evidence>
<keyword evidence="3" id="KW-1185">Reference proteome</keyword>
<dbReference type="PANTHER" id="PTHR30565:SF9">
    <property type="entry name" value="PROTEIN YCIF"/>
    <property type="match status" value="1"/>
</dbReference>
<dbReference type="InterPro" id="IPR009078">
    <property type="entry name" value="Ferritin-like_SF"/>
</dbReference>
<dbReference type="InterPro" id="IPR012347">
    <property type="entry name" value="Ferritin-like"/>
</dbReference>